<name>A0ABY6CT47_9BACT</name>
<dbReference type="SUPFAM" id="SSF54631">
    <property type="entry name" value="CBS-domain pair"/>
    <property type="match status" value="1"/>
</dbReference>
<reference evidence="2" key="1">
    <citation type="submission" date="2022-09" db="EMBL/GenBank/DDBJ databases">
        <title>Comparative genomics and taxonomic characterization of three novel marine species of genus Reichenbachiella exhibiting antioxidant and polysaccharide degradation activities.</title>
        <authorList>
            <person name="Muhammad N."/>
            <person name="Lee Y.-J."/>
            <person name="Ko J."/>
            <person name="Kim S.-G."/>
        </authorList>
    </citation>
    <scope>NUCLEOTIDE SEQUENCE</scope>
    <source>
        <strain evidence="2">BKB1-1</strain>
    </source>
</reference>
<evidence type="ECO:0000313" key="3">
    <source>
        <dbReference type="Proteomes" id="UP001065174"/>
    </source>
</evidence>
<feature type="domain" description="CBS" evidence="1">
    <location>
        <begin position="4"/>
        <end position="49"/>
    </location>
</feature>
<evidence type="ECO:0000313" key="2">
    <source>
        <dbReference type="EMBL" id="UXP33701.1"/>
    </source>
</evidence>
<dbReference type="RefSeq" id="WP_262311128.1">
    <property type="nucleotide sequence ID" value="NZ_CP106679.1"/>
</dbReference>
<proteinExistence type="predicted"/>
<dbReference type="InterPro" id="IPR000644">
    <property type="entry name" value="CBS_dom"/>
</dbReference>
<dbReference type="InterPro" id="IPR046342">
    <property type="entry name" value="CBS_dom_sf"/>
</dbReference>
<dbReference type="EMBL" id="CP106679">
    <property type="protein sequence ID" value="UXP33701.1"/>
    <property type="molecule type" value="Genomic_DNA"/>
</dbReference>
<protein>
    <submittedName>
        <fullName evidence="2">CBS domain-containing protein</fullName>
    </submittedName>
</protein>
<dbReference type="Pfam" id="PF00571">
    <property type="entry name" value="CBS"/>
    <property type="match status" value="1"/>
</dbReference>
<sequence length="220" mass="24966">MIARDLINYTIPPLKPSDKVSKAKRWMNEFHIHELPVVQNGEFVGIFNENLLFDQVQGAHRIEEFHLLSAHLHVDQNEHYYEVLKRAYEASSNIVAVLNEEKKYIGCVTIQDVVEAFSKMSAINSPGTIIVASMSMSDYSMAEISRIVESEGGKILSSFIENANQAGMIRLTLKLNLENGSNIISSLQRFGYKITSIYGKGEESTFEKERLDTLMRYLKV</sequence>
<organism evidence="2 3">
    <name type="scientific">Reichenbachiella agarivorans</name>
    <dbReference type="NCBI Taxonomy" id="2979464"/>
    <lineage>
        <taxon>Bacteria</taxon>
        <taxon>Pseudomonadati</taxon>
        <taxon>Bacteroidota</taxon>
        <taxon>Cytophagia</taxon>
        <taxon>Cytophagales</taxon>
        <taxon>Reichenbachiellaceae</taxon>
        <taxon>Reichenbachiella</taxon>
    </lineage>
</organism>
<dbReference type="Gene3D" id="3.10.580.10">
    <property type="entry name" value="CBS-domain"/>
    <property type="match status" value="1"/>
</dbReference>
<keyword evidence="3" id="KW-1185">Reference proteome</keyword>
<gene>
    <name evidence="2" type="ORF">N6H18_07010</name>
</gene>
<accession>A0ABY6CT47</accession>
<dbReference type="Proteomes" id="UP001065174">
    <property type="component" value="Chromosome"/>
</dbReference>
<evidence type="ECO:0000259" key="1">
    <source>
        <dbReference type="Pfam" id="PF00571"/>
    </source>
</evidence>